<dbReference type="Proteomes" id="UP001056120">
    <property type="component" value="Linkage Group LG10"/>
</dbReference>
<proteinExistence type="predicted"/>
<keyword evidence="2" id="KW-1185">Reference proteome</keyword>
<gene>
    <name evidence="1" type="ORF">L1987_31760</name>
</gene>
<comment type="caution">
    <text evidence="1">The sequence shown here is derived from an EMBL/GenBank/DDBJ whole genome shotgun (WGS) entry which is preliminary data.</text>
</comment>
<reference evidence="2" key="1">
    <citation type="journal article" date="2022" name="Mol. Ecol. Resour.">
        <title>The genomes of chicory, endive, great burdock and yacon provide insights into Asteraceae palaeo-polyploidization history and plant inulin production.</title>
        <authorList>
            <person name="Fan W."/>
            <person name="Wang S."/>
            <person name="Wang H."/>
            <person name="Wang A."/>
            <person name="Jiang F."/>
            <person name="Liu H."/>
            <person name="Zhao H."/>
            <person name="Xu D."/>
            <person name="Zhang Y."/>
        </authorList>
    </citation>
    <scope>NUCLEOTIDE SEQUENCE [LARGE SCALE GENOMIC DNA]</scope>
    <source>
        <strain evidence="2">cv. Yunnan</strain>
    </source>
</reference>
<evidence type="ECO:0000313" key="2">
    <source>
        <dbReference type="Proteomes" id="UP001056120"/>
    </source>
</evidence>
<protein>
    <submittedName>
        <fullName evidence="1">Uncharacterized protein</fullName>
    </submittedName>
</protein>
<evidence type="ECO:0000313" key="1">
    <source>
        <dbReference type="EMBL" id="KAI3803603.1"/>
    </source>
</evidence>
<name>A0ACB9I5T6_9ASTR</name>
<accession>A0ACB9I5T6</accession>
<reference evidence="1 2" key="2">
    <citation type="journal article" date="2022" name="Mol. Ecol. Resour.">
        <title>The genomes of chicory, endive, great burdock and yacon provide insights into Asteraceae paleo-polyploidization history and plant inulin production.</title>
        <authorList>
            <person name="Fan W."/>
            <person name="Wang S."/>
            <person name="Wang H."/>
            <person name="Wang A."/>
            <person name="Jiang F."/>
            <person name="Liu H."/>
            <person name="Zhao H."/>
            <person name="Xu D."/>
            <person name="Zhang Y."/>
        </authorList>
    </citation>
    <scope>NUCLEOTIDE SEQUENCE [LARGE SCALE GENOMIC DNA]</scope>
    <source>
        <strain evidence="2">cv. Yunnan</strain>
        <tissue evidence="1">Leaves</tissue>
    </source>
</reference>
<dbReference type="EMBL" id="CM042027">
    <property type="protein sequence ID" value="KAI3803603.1"/>
    <property type="molecule type" value="Genomic_DNA"/>
</dbReference>
<organism evidence="1 2">
    <name type="scientific">Smallanthus sonchifolius</name>
    <dbReference type="NCBI Taxonomy" id="185202"/>
    <lineage>
        <taxon>Eukaryota</taxon>
        <taxon>Viridiplantae</taxon>
        <taxon>Streptophyta</taxon>
        <taxon>Embryophyta</taxon>
        <taxon>Tracheophyta</taxon>
        <taxon>Spermatophyta</taxon>
        <taxon>Magnoliopsida</taxon>
        <taxon>eudicotyledons</taxon>
        <taxon>Gunneridae</taxon>
        <taxon>Pentapetalae</taxon>
        <taxon>asterids</taxon>
        <taxon>campanulids</taxon>
        <taxon>Asterales</taxon>
        <taxon>Asteraceae</taxon>
        <taxon>Asteroideae</taxon>
        <taxon>Heliantheae alliance</taxon>
        <taxon>Millerieae</taxon>
        <taxon>Smallanthus</taxon>
    </lineage>
</organism>
<sequence length="107" mass="12273">MELAHRLSVQYVQIVVHIVDLLNKGLSFAQFDTLRSIVIVFSGVEIVDNSIIPYTPPHTITDPSIHPSFSPFPKLVDFAQFYTFIHLSGIHINPLCDRRLRFSLRRV</sequence>